<protein>
    <submittedName>
        <fullName evidence="1">Uncharacterized protein</fullName>
    </submittedName>
</protein>
<proteinExistence type="predicted"/>
<comment type="caution">
    <text evidence="1">The sequence shown here is derived from an EMBL/GenBank/DDBJ whole genome shotgun (WGS) entry which is preliminary data.</text>
</comment>
<dbReference type="Proteomes" id="UP001060215">
    <property type="component" value="Chromosome 11"/>
</dbReference>
<evidence type="ECO:0000313" key="2">
    <source>
        <dbReference type="Proteomes" id="UP001060215"/>
    </source>
</evidence>
<name>A0ACC0FB74_9ERIC</name>
<evidence type="ECO:0000313" key="1">
    <source>
        <dbReference type="EMBL" id="KAI7984666.1"/>
    </source>
</evidence>
<accession>A0ACC0FB74</accession>
<gene>
    <name evidence="1" type="ORF">LOK49_LG15G00518</name>
</gene>
<sequence>MAMAALSSEKEKIDMDELVKLISVNAGAFSSGVIKNDWNEVLKIYESFDCPEDLQRMKITRSEERALHMALQMTMNKKKENFATFREKREKVVKKLIEGLQSVPLDELADNRGNTPLHVAAKLEDQQKMCIYMARTHPEGIGDRNHENETPLFLAALYGCKESFIALSDICCSDHGLRKIYEYGRRSIDGSTVLHCAVNEEYFDLACEIIFRFPEFVHQVDQRGYSPMHLLARKPSAFKSSCPHTWCQSIIYHCVPEKILRVKKVMNHSRRARAGRIINFVLKKIVVILEMKEKHRSSIKLMNMLLREVWVCNYTNTGGKPTSDSENANILEITRIWNESQNQQEQKDNQASLESRQNNKEEQATPILIAAKNGISEMVSQILDDFPVAIYDTNPEGKNVMLLALENRKLMVYKELMRRNVTKDLLHHNDNVGNNALHHAAMVKIYPPSVAPNAVLRMQWEIKWYEFIKEHLPKSMLAHQNKEGMTPDQVFMDTHADLVQNDTDWLMKTSDSCTIVAALIATVAFATSASLPGGIGGVLGEPVLKREGMFEVFAISSLVALCFSLTAVLMFLSILTSRHQAMDFHVYLPRKLLIGLTALFISIASMLVSFCGGHFFVLRNIIKRAQVVEYLVGFLPVMFFIIAQCPLYIRLFSTTIFKRDP</sequence>
<organism evidence="1 2">
    <name type="scientific">Camellia lanceoleosa</name>
    <dbReference type="NCBI Taxonomy" id="1840588"/>
    <lineage>
        <taxon>Eukaryota</taxon>
        <taxon>Viridiplantae</taxon>
        <taxon>Streptophyta</taxon>
        <taxon>Embryophyta</taxon>
        <taxon>Tracheophyta</taxon>
        <taxon>Spermatophyta</taxon>
        <taxon>Magnoliopsida</taxon>
        <taxon>eudicotyledons</taxon>
        <taxon>Gunneridae</taxon>
        <taxon>Pentapetalae</taxon>
        <taxon>asterids</taxon>
        <taxon>Ericales</taxon>
        <taxon>Theaceae</taxon>
        <taxon>Camellia</taxon>
    </lineage>
</organism>
<keyword evidence="2" id="KW-1185">Reference proteome</keyword>
<dbReference type="EMBL" id="CM045768">
    <property type="protein sequence ID" value="KAI7984666.1"/>
    <property type="molecule type" value="Genomic_DNA"/>
</dbReference>
<reference evidence="1 2" key="1">
    <citation type="journal article" date="2022" name="Plant J.">
        <title>Chromosome-level genome of Camellia lanceoleosa provides a valuable resource for understanding genome evolution and self-incompatibility.</title>
        <authorList>
            <person name="Gong W."/>
            <person name="Xiao S."/>
            <person name="Wang L."/>
            <person name="Liao Z."/>
            <person name="Chang Y."/>
            <person name="Mo W."/>
            <person name="Hu G."/>
            <person name="Li W."/>
            <person name="Zhao G."/>
            <person name="Zhu H."/>
            <person name="Hu X."/>
            <person name="Ji K."/>
            <person name="Xiang X."/>
            <person name="Song Q."/>
            <person name="Yuan D."/>
            <person name="Jin S."/>
            <person name="Zhang L."/>
        </authorList>
    </citation>
    <scope>NUCLEOTIDE SEQUENCE [LARGE SCALE GENOMIC DNA]</scope>
    <source>
        <strain evidence="1">SQ_2022a</strain>
    </source>
</reference>